<dbReference type="InterPro" id="IPR036866">
    <property type="entry name" value="RibonucZ/Hydroxyglut_hydro"/>
</dbReference>
<name>A0A7Y3SZI6_9CLOT</name>
<keyword evidence="2" id="KW-0378">Hydrolase</keyword>
<dbReference type="Proteomes" id="UP000531659">
    <property type="component" value="Unassembled WGS sequence"/>
</dbReference>
<protein>
    <submittedName>
        <fullName evidence="2">MBL fold metallo-hydrolase</fullName>
    </submittedName>
</protein>
<sequence>MLNKKINDNRDIGATFSTPYEKGAISQAIRVRYIYCQCYEIVLPNGRTIVTDPFVTHGVNDFSVDDFTGADYIILSHTHIDHDEDVRRLVDIFHGQVICLSPVAMEIAKSFDIPYANIYPVDWNGTYYLDGFKFETFHGLHDNRMAREGKEERPSERGDRTFNGIVLENHKSLDELGSLFMLNYVITTDNNFKISYSSGQNFDDYAHYMDIVQPNIMLRHRIRTYSADEFAGQCERVGAQFILPLHHNNALKIGQDLNAYFIDVNEVLKAHGSTARAFNPKPYQWYNFGISIQES</sequence>
<reference evidence="2 3" key="1">
    <citation type="submission" date="2020-05" db="EMBL/GenBank/DDBJ databases">
        <title>Complete genome of Clostridium estertheticum subspecies estertheticum, isolated from Vacuum packed lamb meat from New Zealand imported to Switzerland.</title>
        <authorList>
            <person name="Wambui J."/>
            <person name="Stevens M.J.A."/>
            <person name="Stephan R."/>
        </authorList>
    </citation>
    <scope>NUCLEOTIDE SEQUENCE [LARGE SCALE GENOMIC DNA]</scope>
    <source>
        <strain evidence="2 3">CEST001</strain>
    </source>
</reference>
<evidence type="ECO:0000259" key="1">
    <source>
        <dbReference type="Pfam" id="PF12706"/>
    </source>
</evidence>
<dbReference type="PANTHER" id="PTHR43546:SF3">
    <property type="entry name" value="UPF0173 METAL-DEPENDENT HYDROLASE MJ1163"/>
    <property type="match status" value="1"/>
</dbReference>
<dbReference type="GO" id="GO:0016787">
    <property type="term" value="F:hydrolase activity"/>
    <property type="evidence" value="ECO:0007669"/>
    <property type="project" value="UniProtKB-KW"/>
</dbReference>
<evidence type="ECO:0000313" key="2">
    <source>
        <dbReference type="EMBL" id="NNU78260.1"/>
    </source>
</evidence>
<organism evidence="2 3">
    <name type="scientific">Clostridium estertheticum</name>
    <dbReference type="NCBI Taxonomy" id="238834"/>
    <lineage>
        <taxon>Bacteria</taxon>
        <taxon>Bacillati</taxon>
        <taxon>Bacillota</taxon>
        <taxon>Clostridia</taxon>
        <taxon>Eubacteriales</taxon>
        <taxon>Clostridiaceae</taxon>
        <taxon>Clostridium</taxon>
    </lineage>
</organism>
<dbReference type="SUPFAM" id="SSF56281">
    <property type="entry name" value="Metallo-hydrolase/oxidoreductase"/>
    <property type="match status" value="1"/>
</dbReference>
<dbReference type="EMBL" id="JABEYB010000020">
    <property type="protein sequence ID" value="NNU78260.1"/>
    <property type="molecule type" value="Genomic_DNA"/>
</dbReference>
<dbReference type="PANTHER" id="PTHR43546">
    <property type="entry name" value="UPF0173 METAL-DEPENDENT HYDROLASE MJ1163-RELATED"/>
    <property type="match status" value="1"/>
</dbReference>
<dbReference type="InterPro" id="IPR001279">
    <property type="entry name" value="Metallo-B-lactamas"/>
</dbReference>
<dbReference type="AlphaFoldDB" id="A0A7Y3SZI6"/>
<evidence type="ECO:0000313" key="3">
    <source>
        <dbReference type="Proteomes" id="UP000531659"/>
    </source>
</evidence>
<feature type="domain" description="Metallo-beta-lactamase" evidence="1">
    <location>
        <begin position="47"/>
        <end position="145"/>
    </location>
</feature>
<dbReference type="Pfam" id="PF12706">
    <property type="entry name" value="Lactamase_B_2"/>
    <property type="match status" value="1"/>
</dbReference>
<proteinExistence type="predicted"/>
<dbReference type="InterPro" id="IPR050114">
    <property type="entry name" value="UPF0173_UPF0282_UlaG_hydrolase"/>
</dbReference>
<dbReference type="RefSeq" id="WP_171298835.1">
    <property type="nucleotide sequence ID" value="NZ_CP087099.1"/>
</dbReference>
<accession>A0A7Y3SZI6</accession>
<comment type="caution">
    <text evidence="2">The sequence shown here is derived from an EMBL/GenBank/DDBJ whole genome shotgun (WGS) entry which is preliminary data.</text>
</comment>
<gene>
    <name evidence="2" type="ORF">HLQ16_20320</name>
</gene>
<dbReference type="Gene3D" id="3.60.15.10">
    <property type="entry name" value="Ribonuclease Z/Hydroxyacylglutathione hydrolase-like"/>
    <property type="match status" value="1"/>
</dbReference>